<proteinExistence type="predicted"/>
<dbReference type="InterPro" id="IPR004088">
    <property type="entry name" value="KH_dom_type_1"/>
</dbReference>
<comment type="caution">
    <text evidence="3">The sequence shown here is derived from an EMBL/GenBank/DDBJ whole genome shotgun (WGS) entry which is preliminary data.</text>
</comment>
<reference evidence="3" key="1">
    <citation type="journal article" date="2019" name="Sci. Rep.">
        <title>Draft genome of Tanacetum cinerariifolium, the natural source of mosquito coil.</title>
        <authorList>
            <person name="Yamashiro T."/>
            <person name="Shiraishi A."/>
            <person name="Satake H."/>
            <person name="Nakayama K."/>
        </authorList>
    </citation>
    <scope>NUCLEOTIDE SEQUENCE</scope>
</reference>
<dbReference type="Pfam" id="PF00013">
    <property type="entry name" value="KH_1"/>
    <property type="match status" value="1"/>
</dbReference>
<organism evidence="3">
    <name type="scientific">Tanacetum cinerariifolium</name>
    <name type="common">Dalmatian daisy</name>
    <name type="synonym">Chrysanthemum cinerariifolium</name>
    <dbReference type="NCBI Taxonomy" id="118510"/>
    <lineage>
        <taxon>Eukaryota</taxon>
        <taxon>Viridiplantae</taxon>
        <taxon>Streptophyta</taxon>
        <taxon>Embryophyta</taxon>
        <taxon>Tracheophyta</taxon>
        <taxon>Spermatophyta</taxon>
        <taxon>Magnoliopsida</taxon>
        <taxon>eudicotyledons</taxon>
        <taxon>Gunneridae</taxon>
        <taxon>Pentapetalae</taxon>
        <taxon>asterids</taxon>
        <taxon>campanulids</taxon>
        <taxon>Asterales</taxon>
        <taxon>Asteraceae</taxon>
        <taxon>Asteroideae</taxon>
        <taxon>Anthemideae</taxon>
        <taxon>Anthemidinae</taxon>
        <taxon>Tanacetum</taxon>
    </lineage>
</organism>
<name>A0A6L2JBK5_TANCI</name>
<dbReference type="InterPro" id="IPR045189">
    <property type="entry name" value="UBR4-like"/>
</dbReference>
<keyword evidence="1" id="KW-0694">RNA-binding</keyword>
<dbReference type="EMBL" id="BKCJ010000537">
    <property type="protein sequence ID" value="GEU34092.1"/>
    <property type="molecule type" value="Genomic_DNA"/>
</dbReference>
<dbReference type="AlphaFoldDB" id="A0A6L2JBK5"/>
<dbReference type="GO" id="GO:0005829">
    <property type="term" value="C:cytosol"/>
    <property type="evidence" value="ECO:0007669"/>
    <property type="project" value="TreeGrafter"/>
</dbReference>
<dbReference type="InterPro" id="IPR036612">
    <property type="entry name" value="KH_dom_type_1_sf"/>
</dbReference>
<dbReference type="PANTHER" id="PTHR21725">
    <property type="entry name" value="E3 UBIQUITIN-PROTEIN LIGASE UBR4"/>
    <property type="match status" value="1"/>
</dbReference>
<protein>
    <submittedName>
        <fullName evidence="3">Auxin transport protein BIG</fullName>
    </submittedName>
</protein>
<gene>
    <name evidence="3" type="ORF">Tci_006070</name>
</gene>
<dbReference type="Gene3D" id="3.30.1370.10">
    <property type="entry name" value="K Homology domain, type 1"/>
    <property type="match status" value="1"/>
</dbReference>
<accession>A0A6L2JBK5</accession>
<dbReference type="SUPFAM" id="SSF54791">
    <property type="entry name" value="Eukaryotic type KH-domain (KH-domain type I)"/>
    <property type="match status" value="1"/>
</dbReference>
<evidence type="ECO:0000256" key="1">
    <source>
        <dbReference type="PROSITE-ProRule" id="PRU00117"/>
    </source>
</evidence>
<dbReference type="GO" id="GO:0009506">
    <property type="term" value="C:plasmodesma"/>
    <property type="evidence" value="ECO:0007669"/>
    <property type="project" value="TreeGrafter"/>
</dbReference>
<dbReference type="PANTHER" id="PTHR21725:SF1">
    <property type="entry name" value="E3 UBIQUITIN-PROTEIN LIGASE UBR4"/>
    <property type="match status" value="1"/>
</dbReference>
<evidence type="ECO:0000313" key="3">
    <source>
        <dbReference type="EMBL" id="GEU34092.1"/>
    </source>
</evidence>
<dbReference type="PROSITE" id="PS50084">
    <property type="entry name" value="KH_TYPE_1"/>
    <property type="match status" value="1"/>
</dbReference>
<dbReference type="GO" id="GO:0009926">
    <property type="term" value="P:auxin polar transport"/>
    <property type="evidence" value="ECO:0007669"/>
    <property type="project" value="TreeGrafter"/>
</dbReference>
<evidence type="ECO:0000259" key="2">
    <source>
        <dbReference type="Pfam" id="PF00013"/>
    </source>
</evidence>
<dbReference type="GO" id="GO:0003723">
    <property type="term" value="F:RNA binding"/>
    <property type="evidence" value="ECO:0007669"/>
    <property type="project" value="UniProtKB-UniRule"/>
</dbReference>
<feature type="domain" description="K Homology" evidence="2">
    <location>
        <begin position="137"/>
        <end position="173"/>
    </location>
</feature>
<sequence>MKEIQSKDMEKFIKLHIIRREIELRAREKNLFIKKLKDNQIKLKISFFCYVKQWKRKGNKAAEGIVKSIRVVAKYLRLVRVINSLCREIAGIIKDNELLVWELGTLVGSFVPEKTVEFIKETLGKDAKKRLSFSALEMLAPGHAVGKVMGRGRANVDNICKISGASVEISDNKSSRGDRYDQDYFPGKWKRGKDYKEECVIVEGPLFLEMIQKSRWRWNLLNLLMSLLPATLSAGENVAEYFELLFKMIKTEDARLILTVRGCLTTICKLITQEFPLDNRFMREQLLFEVLEALVIIRGLIMQKTKLISDCNRLLKDLLDSLLLKNAENKKHFIQACIGGLQIHEEKRG</sequence>